<evidence type="ECO:0000256" key="6">
    <source>
        <dbReference type="SAM" id="Phobius"/>
    </source>
</evidence>
<keyword evidence="9" id="KW-1185">Reference proteome</keyword>
<accession>A0A7J7LZE0</accession>
<feature type="transmembrane region" description="Helical" evidence="6">
    <location>
        <begin position="234"/>
        <end position="254"/>
    </location>
</feature>
<keyword evidence="3 6" id="KW-0812">Transmembrane</keyword>
<evidence type="ECO:0000256" key="2">
    <source>
        <dbReference type="ARBA" id="ARBA00022448"/>
    </source>
</evidence>
<comment type="caution">
    <text evidence="8">The sequence shown here is derived from an EMBL/GenBank/DDBJ whole genome shotgun (WGS) entry which is preliminary data.</text>
</comment>
<dbReference type="GO" id="GO:0140359">
    <property type="term" value="F:ABC-type transporter activity"/>
    <property type="evidence" value="ECO:0007669"/>
    <property type="project" value="InterPro"/>
</dbReference>
<gene>
    <name evidence="8" type="ORF">GIB67_024191</name>
</gene>
<sequence length="318" mass="37173">MIKDGQNPATWMLEVTSISVETQLEVDFAQIYANSSLYQKNQELIKALSIPVPGSKELYFPTQYSQSFITQCKACFWKQHWSYWRNTRYNATRFLMTIIIGILFGAIFWSKGGQMSKQQDLFNLLGAMYAAVLFLGATNASVVQPVVATERTVFYREKAAGMYSALPYAFAQVAVEIIYVAIQTIIYTLLLYTMIGFEWQLAKFFWFYYFMFMCFVYFVMYGMMLIALTPNYQIAAISMSFFLTFWNLFSGFLIPRPQIPIWWRWYYWGSPVAWTIYGLVTSQVGDRDDILDIPGLKDVKSEFTLRKVLRDYKNLRPY</sequence>
<dbReference type="Pfam" id="PF01061">
    <property type="entry name" value="ABC2_membrane"/>
    <property type="match status" value="1"/>
</dbReference>
<evidence type="ECO:0000256" key="5">
    <source>
        <dbReference type="ARBA" id="ARBA00023136"/>
    </source>
</evidence>
<dbReference type="Proteomes" id="UP000541444">
    <property type="component" value="Unassembled WGS sequence"/>
</dbReference>
<dbReference type="InterPro" id="IPR013525">
    <property type="entry name" value="ABC2_TM"/>
</dbReference>
<organism evidence="8 9">
    <name type="scientific">Kingdonia uniflora</name>
    <dbReference type="NCBI Taxonomy" id="39325"/>
    <lineage>
        <taxon>Eukaryota</taxon>
        <taxon>Viridiplantae</taxon>
        <taxon>Streptophyta</taxon>
        <taxon>Embryophyta</taxon>
        <taxon>Tracheophyta</taxon>
        <taxon>Spermatophyta</taxon>
        <taxon>Magnoliopsida</taxon>
        <taxon>Ranunculales</taxon>
        <taxon>Circaeasteraceae</taxon>
        <taxon>Kingdonia</taxon>
    </lineage>
</organism>
<keyword evidence="4 6" id="KW-1133">Transmembrane helix</keyword>
<protein>
    <recommendedName>
        <fullName evidence="7">ABC-2 type transporter transmembrane domain-containing protein</fullName>
    </recommendedName>
</protein>
<evidence type="ECO:0000259" key="7">
    <source>
        <dbReference type="Pfam" id="PF01061"/>
    </source>
</evidence>
<evidence type="ECO:0000313" key="9">
    <source>
        <dbReference type="Proteomes" id="UP000541444"/>
    </source>
</evidence>
<proteinExistence type="predicted"/>
<dbReference type="AlphaFoldDB" id="A0A7J7LZE0"/>
<feature type="transmembrane region" description="Helical" evidence="6">
    <location>
        <begin position="121"/>
        <end position="148"/>
    </location>
</feature>
<evidence type="ECO:0000256" key="4">
    <source>
        <dbReference type="ARBA" id="ARBA00022989"/>
    </source>
</evidence>
<name>A0A7J7LZE0_9MAGN</name>
<dbReference type="PANTHER" id="PTHR19241">
    <property type="entry name" value="ATP-BINDING CASSETTE TRANSPORTER"/>
    <property type="match status" value="1"/>
</dbReference>
<feature type="transmembrane region" description="Helical" evidence="6">
    <location>
        <begin position="204"/>
        <end position="228"/>
    </location>
</feature>
<evidence type="ECO:0000256" key="3">
    <source>
        <dbReference type="ARBA" id="ARBA00022692"/>
    </source>
</evidence>
<reference evidence="8 9" key="1">
    <citation type="journal article" date="2020" name="IScience">
        <title>Genome Sequencing of the Endangered Kingdonia uniflora (Circaeasteraceae, Ranunculales) Reveals Potential Mechanisms of Evolutionary Specialization.</title>
        <authorList>
            <person name="Sun Y."/>
            <person name="Deng T."/>
            <person name="Zhang A."/>
            <person name="Moore M.J."/>
            <person name="Landis J.B."/>
            <person name="Lin N."/>
            <person name="Zhang H."/>
            <person name="Zhang X."/>
            <person name="Huang J."/>
            <person name="Zhang X."/>
            <person name="Sun H."/>
            <person name="Wang H."/>
        </authorList>
    </citation>
    <scope>NUCLEOTIDE SEQUENCE [LARGE SCALE GENOMIC DNA]</scope>
    <source>
        <strain evidence="8">TB1705</strain>
        <tissue evidence="8">Leaf</tissue>
    </source>
</reference>
<keyword evidence="5 6" id="KW-0472">Membrane</keyword>
<feature type="transmembrane region" description="Helical" evidence="6">
    <location>
        <begin position="168"/>
        <end position="192"/>
    </location>
</feature>
<feature type="transmembrane region" description="Helical" evidence="6">
    <location>
        <begin position="91"/>
        <end position="109"/>
    </location>
</feature>
<dbReference type="OrthoDB" id="66620at2759"/>
<dbReference type="EMBL" id="JACGCM010001859">
    <property type="protein sequence ID" value="KAF6148016.1"/>
    <property type="molecule type" value="Genomic_DNA"/>
</dbReference>
<evidence type="ECO:0000256" key="1">
    <source>
        <dbReference type="ARBA" id="ARBA00004141"/>
    </source>
</evidence>
<feature type="domain" description="ABC-2 type transporter transmembrane" evidence="7">
    <location>
        <begin position="70"/>
        <end position="283"/>
    </location>
</feature>
<evidence type="ECO:0000313" key="8">
    <source>
        <dbReference type="EMBL" id="KAF6148016.1"/>
    </source>
</evidence>
<comment type="subcellular location">
    <subcellularLocation>
        <location evidence="1">Membrane</location>
        <topology evidence="1">Multi-pass membrane protein</topology>
    </subcellularLocation>
</comment>
<dbReference type="GO" id="GO:0005886">
    <property type="term" value="C:plasma membrane"/>
    <property type="evidence" value="ECO:0007669"/>
    <property type="project" value="UniProtKB-ARBA"/>
</dbReference>
<keyword evidence="2" id="KW-0813">Transport</keyword>